<comment type="pathway">
    <text evidence="1">Carbohydrate acid metabolism.</text>
</comment>
<name>A0ABN3FMF0_9PSEU</name>
<keyword evidence="4 9" id="KW-0808">Transferase</keyword>
<evidence type="ECO:0000256" key="1">
    <source>
        <dbReference type="ARBA" id="ARBA00004761"/>
    </source>
</evidence>
<organism evidence="10 11">
    <name type="scientific">Saccharopolyspora halophila</name>
    <dbReference type="NCBI Taxonomy" id="405551"/>
    <lineage>
        <taxon>Bacteria</taxon>
        <taxon>Bacillati</taxon>
        <taxon>Actinomycetota</taxon>
        <taxon>Actinomycetes</taxon>
        <taxon>Pseudonocardiales</taxon>
        <taxon>Pseudonocardiaceae</taxon>
        <taxon>Saccharopolyspora</taxon>
    </lineage>
</organism>
<protein>
    <recommendedName>
        <fullName evidence="3 9">Gluconokinase</fullName>
        <ecNumber evidence="3 9">2.7.1.12</ecNumber>
    </recommendedName>
</protein>
<evidence type="ECO:0000256" key="6">
    <source>
        <dbReference type="ARBA" id="ARBA00022777"/>
    </source>
</evidence>
<keyword evidence="11" id="KW-1185">Reference proteome</keyword>
<comment type="catalytic activity">
    <reaction evidence="8 9">
        <text>D-gluconate + ATP = 6-phospho-D-gluconate + ADP + H(+)</text>
        <dbReference type="Rhea" id="RHEA:19433"/>
        <dbReference type="ChEBI" id="CHEBI:15378"/>
        <dbReference type="ChEBI" id="CHEBI:18391"/>
        <dbReference type="ChEBI" id="CHEBI:30616"/>
        <dbReference type="ChEBI" id="CHEBI:58759"/>
        <dbReference type="ChEBI" id="CHEBI:456216"/>
        <dbReference type="EC" id="2.7.1.12"/>
    </reaction>
</comment>
<dbReference type="Proteomes" id="UP001501218">
    <property type="component" value="Unassembled WGS sequence"/>
</dbReference>
<sequence>MTSTCLVVMGVSGAGKSTVAQLLGQRLGWTTAEADEFHPEANIEKMTNGIPLTDADRSPWLSTMRDWITRRAEDGASTIVTCSALKRTYRDHLRRSRARVRFVHLSGSAETIGARLTERSGHFMPASLLDSQFGDLEPLRPDEDGVVVDVTNPPEEVARLTITALALDACPAAR</sequence>
<keyword evidence="7 9" id="KW-0067">ATP-binding</keyword>
<evidence type="ECO:0000313" key="11">
    <source>
        <dbReference type="Proteomes" id="UP001501218"/>
    </source>
</evidence>
<gene>
    <name evidence="10" type="ORF">GCM10009854_05410</name>
</gene>
<dbReference type="PANTHER" id="PTHR43442:SF3">
    <property type="entry name" value="GLUCONOKINASE-RELATED"/>
    <property type="match status" value="1"/>
</dbReference>
<evidence type="ECO:0000256" key="8">
    <source>
        <dbReference type="ARBA" id="ARBA00048090"/>
    </source>
</evidence>
<dbReference type="InterPro" id="IPR027417">
    <property type="entry name" value="P-loop_NTPase"/>
</dbReference>
<evidence type="ECO:0000256" key="2">
    <source>
        <dbReference type="ARBA" id="ARBA00008420"/>
    </source>
</evidence>
<accession>A0ABN3FMF0</accession>
<evidence type="ECO:0000256" key="9">
    <source>
        <dbReference type="RuleBase" id="RU363066"/>
    </source>
</evidence>
<dbReference type="PANTHER" id="PTHR43442">
    <property type="entry name" value="GLUCONOKINASE-RELATED"/>
    <property type="match status" value="1"/>
</dbReference>
<evidence type="ECO:0000256" key="3">
    <source>
        <dbReference type="ARBA" id="ARBA00012054"/>
    </source>
</evidence>
<dbReference type="Pfam" id="PF13671">
    <property type="entry name" value="AAA_33"/>
    <property type="match status" value="1"/>
</dbReference>
<reference evidence="10 11" key="1">
    <citation type="journal article" date="2019" name="Int. J. Syst. Evol. Microbiol.">
        <title>The Global Catalogue of Microorganisms (GCM) 10K type strain sequencing project: providing services to taxonomists for standard genome sequencing and annotation.</title>
        <authorList>
            <consortium name="The Broad Institute Genomics Platform"/>
            <consortium name="The Broad Institute Genome Sequencing Center for Infectious Disease"/>
            <person name="Wu L."/>
            <person name="Ma J."/>
        </authorList>
    </citation>
    <scope>NUCLEOTIDE SEQUENCE [LARGE SCALE GENOMIC DNA]</scope>
    <source>
        <strain evidence="10 11">JCM 16221</strain>
    </source>
</reference>
<dbReference type="RefSeq" id="WP_344126083.1">
    <property type="nucleotide sequence ID" value="NZ_BAAARA010000001.1"/>
</dbReference>
<dbReference type="CDD" id="cd02021">
    <property type="entry name" value="GntK"/>
    <property type="match status" value="1"/>
</dbReference>
<dbReference type="EC" id="2.7.1.12" evidence="3 9"/>
<dbReference type="NCBIfam" id="TIGR01313">
    <property type="entry name" value="therm_gnt_kin"/>
    <property type="match status" value="1"/>
</dbReference>
<dbReference type="InterPro" id="IPR006001">
    <property type="entry name" value="Therm_gnt_kin"/>
</dbReference>
<evidence type="ECO:0000256" key="4">
    <source>
        <dbReference type="ARBA" id="ARBA00022679"/>
    </source>
</evidence>
<evidence type="ECO:0000313" key="10">
    <source>
        <dbReference type="EMBL" id="GAA2332932.1"/>
    </source>
</evidence>
<evidence type="ECO:0000256" key="7">
    <source>
        <dbReference type="ARBA" id="ARBA00022840"/>
    </source>
</evidence>
<keyword evidence="5 9" id="KW-0547">Nucleotide-binding</keyword>
<evidence type="ECO:0000256" key="5">
    <source>
        <dbReference type="ARBA" id="ARBA00022741"/>
    </source>
</evidence>
<dbReference type="EMBL" id="BAAARA010000001">
    <property type="protein sequence ID" value="GAA2332932.1"/>
    <property type="molecule type" value="Genomic_DNA"/>
</dbReference>
<dbReference type="SUPFAM" id="SSF52540">
    <property type="entry name" value="P-loop containing nucleoside triphosphate hydrolases"/>
    <property type="match status" value="1"/>
</dbReference>
<comment type="similarity">
    <text evidence="2 9">Belongs to the gluconokinase GntK/GntV family.</text>
</comment>
<proteinExistence type="inferred from homology"/>
<comment type="caution">
    <text evidence="10">The sequence shown here is derived from an EMBL/GenBank/DDBJ whole genome shotgun (WGS) entry which is preliminary data.</text>
</comment>
<keyword evidence="6 9" id="KW-0418">Kinase</keyword>
<dbReference type="Gene3D" id="3.40.50.300">
    <property type="entry name" value="P-loop containing nucleotide triphosphate hydrolases"/>
    <property type="match status" value="1"/>
</dbReference>